<proteinExistence type="inferred from homology"/>
<feature type="region of interest" description="Disordered" evidence="4">
    <location>
        <begin position="110"/>
        <end position="129"/>
    </location>
</feature>
<keyword evidence="3" id="KW-0472">Membrane</keyword>
<dbReference type="Proteomes" id="UP000747542">
    <property type="component" value="Unassembled WGS sequence"/>
</dbReference>
<feature type="transmembrane region" description="Helical" evidence="3">
    <location>
        <begin position="9"/>
        <end position="28"/>
    </location>
</feature>
<dbReference type="GO" id="GO:0032580">
    <property type="term" value="C:Golgi cisterna membrane"/>
    <property type="evidence" value="ECO:0007669"/>
    <property type="project" value="UniProtKB-SubCell"/>
</dbReference>
<keyword evidence="1 3" id="KW-0328">Glycosyltransferase</keyword>
<dbReference type="UniPathway" id="UPA00378"/>
<dbReference type="Pfam" id="PF01531">
    <property type="entry name" value="Glyco_transf_11"/>
    <property type="match status" value="1"/>
</dbReference>
<keyword evidence="3" id="KW-0325">Glycoprotein</keyword>
<dbReference type="InterPro" id="IPR002516">
    <property type="entry name" value="Glyco_trans_11"/>
</dbReference>
<dbReference type="PANTHER" id="PTHR11927:SF9">
    <property type="entry name" value="L-FUCOSYLTRANSFERASE"/>
    <property type="match status" value="1"/>
</dbReference>
<dbReference type="GO" id="GO:0005975">
    <property type="term" value="P:carbohydrate metabolic process"/>
    <property type="evidence" value="ECO:0007669"/>
    <property type="project" value="InterPro"/>
</dbReference>
<evidence type="ECO:0000313" key="5">
    <source>
        <dbReference type="EMBL" id="KAG7175632.1"/>
    </source>
</evidence>
<keyword evidence="3" id="KW-0735">Signal-anchor</keyword>
<dbReference type="GO" id="GO:0008107">
    <property type="term" value="F:galactoside 2-alpha-L-fucosyltransferase activity"/>
    <property type="evidence" value="ECO:0007669"/>
    <property type="project" value="InterPro"/>
</dbReference>
<keyword evidence="2 3" id="KW-0808">Transferase</keyword>
<comment type="similarity">
    <text evidence="3">Belongs to the glycosyltransferase 11 family.</text>
</comment>
<protein>
    <recommendedName>
        <fullName evidence="3">L-Fucosyltransferase</fullName>
        <ecNumber evidence="3">2.4.1.-</ecNumber>
    </recommendedName>
</protein>
<evidence type="ECO:0000256" key="3">
    <source>
        <dbReference type="RuleBase" id="RU363129"/>
    </source>
</evidence>
<keyword evidence="6" id="KW-1185">Reference proteome</keyword>
<evidence type="ECO:0000256" key="4">
    <source>
        <dbReference type="SAM" id="MobiDB-lite"/>
    </source>
</evidence>
<dbReference type="PANTHER" id="PTHR11927">
    <property type="entry name" value="GALACTOSIDE 2-L-FUCOSYLTRANSFERASE"/>
    <property type="match status" value="1"/>
</dbReference>
<keyword evidence="3" id="KW-1133">Transmembrane helix</keyword>
<reference evidence="5" key="1">
    <citation type="journal article" date="2021" name="Sci. Adv.">
        <title>The American lobster genome reveals insights on longevity, neural, and immune adaptations.</title>
        <authorList>
            <person name="Polinski J.M."/>
            <person name="Zimin A.V."/>
            <person name="Clark K.F."/>
            <person name="Kohn A.B."/>
            <person name="Sadowski N."/>
            <person name="Timp W."/>
            <person name="Ptitsyn A."/>
            <person name="Khanna P."/>
            <person name="Romanova D.Y."/>
            <person name="Williams P."/>
            <person name="Greenwood S.J."/>
            <person name="Moroz L.L."/>
            <person name="Walt D.R."/>
            <person name="Bodnar A.G."/>
        </authorList>
    </citation>
    <scope>NUCLEOTIDE SEQUENCE</scope>
    <source>
        <strain evidence="5">GMGI-L3</strain>
    </source>
</reference>
<comment type="subcellular location">
    <subcellularLocation>
        <location evidence="3">Golgi apparatus</location>
        <location evidence="3">Golgi stack membrane</location>
        <topology evidence="3">Single-pass type II membrane protein</topology>
    </subcellularLocation>
</comment>
<feature type="compositionally biased region" description="Polar residues" evidence="4">
    <location>
        <begin position="112"/>
        <end position="129"/>
    </location>
</feature>
<accession>A0A8J5N9Q8</accession>
<comment type="caution">
    <text evidence="5">The sequence shown here is derived from an EMBL/GenBank/DDBJ whole genome shotgun (WGS) entry which is preliminary data.</text>
</comment>
<organism evidence="5 6">
    <name type="scientific">Homarus americanus</name>
    <name type="common">American lobster</name>
    <dbReference type="NCBI Taxonomy" id="6706"/>
    <lineage>
        <taxon>Eukaryota</taxon>
        <taxon>Metazoa</taxon>
        <taxon>Ecdysozoa</taxon>
        <taxon>Arthropoda</taxon>
        <taxon>Crustacea</taxon>
        <taxon>Multicrustacea</taxon>
        <taxon>Malacostraca</taxon>
        <taxon>Eumalacostraca</taxon>
        <taxon>Eucarida</taxon>
        <taxon>Decapoda</taxon>
        <taxon>Pleocyemata</taxon>
        <taxon>Astacidea</taxon>
        <taxon>Nephropoidea</taxon>
        <taxon>Nephropidae</taxon>
        <taxon>Homarus</taxon>
    </lineage>
</organism>
<gene>
    <name evidence="5" type="primary">Fut1-L2</name>
    <name evidence="5" type="ORF">Hamer_G024897</name>
</gene>
<name>A0A8J5N9Q8_HOMAM</name>
<evidence type="ECO:0000256" key="1">
    <source>
        <dbReference type="ARBA" id="ARBA00022676"/>
    </source>
</evidence>
<dbReference type="EC" id="2.4.1.-" evidence="3"/>
<keyword evidence="3" id="KW-0812">Transmembrane</keyword>
<dbReference type="EMBL" id="JAHLQT010005082">
    <property type="protein sequence ID" value="KAG7175632.1"/>
    <property type="molecule type" value="Genomic_DNA"/>
</dbReference>
<dbReference type="AlphaFoldDB" id="A0A8J5N9Q8"/>
<keyword evidence="3" id="KW-0333">Golgi apparatus</keyword>
<evidence type="ECO:0000313" key="6">
    <source>
        <dbReference type="Proteomes" id="UP000747542"/>
    </source>
</evidence>
<comment type="pathway">
    <text evidence="3">Protein modification; protein glycosylation.</text>
</comment>
<sequence>MRFMKLERLFTFLIIFSPLTLMVMYMHYEFPKLWFLSKFDFNKEDRYTIRCTSGNKCELRLHNHFKPNVEKNLMILAKHMKKVTTTNFHLDRGNDSHLQVRSTAETKVGFRVNSQQNPESNLKQSSELNLRQNVQHSSLQEAREQEQDVPEHGCLPLPPKNLVHKVPLQDCSSPHVVMHSGGRLGNKMCQFFSLYLLRHFFGIRVSIKKKMHENLSLIMKSVTVPVQDSKCFTKHTESILYGNLYNMLYKAADDARAQGTQDLISEPLLKNSYYVSDHPCPRDLILAHRDVLHDVLAFKEDLLERARDNINNVIKSVNKTYIRENVTLITVHVRRGDYTRYLRKHYGLTQIDELYYKHAFDYYRRRLMMICITSNSVVNPVFVVVSADHEWCIQYLQDKDVVVAGNKRDVLLDMAILTLGDHTIISYGTFGFLGAALGHGNFTYPSTSNKNYRVYDCVHSPAVHSISRDHLYTHHSKINE</sequence>
<evidence type="ECO:0000256" key="2">
    <source>
        <dbReference type="ARBA" id="ARBA00022679"/>
    </source>
</evidence>